<keyword evidence="1" id="KW-0732">Signal</keyword>
<sequence>MNKCIYCLLLLVLVFCTQVGRAQIKVTGVVTDEHKSPLPGVSVLIKGTTHGVATDFDGNYSIDVPNNAVLEFSSVGYETQTKKVAVNGGVNPLQSTLY</sequence>
<protein>
    <submittedName>
        <fullName evidence="2">TonB-linked outer membrane protein, SusC/RagA family</fullName>
    </submittedName>
</protein>
<reference evidence="2 3" key="1">
    <citation type="submission" date="2018-06" db="EMBL/GenBank/DDBJ databases">
        <authorList>
            <consortium name="Pathogen Informatics"/>
            <person name="Doyle S."/>
        </authorList>
    </citation>
    <scope>NUCLEOTIDE SEQUENCE [LARGE SCALE GENOMIC DNA]</scope>
    <source>
        <strain evidence="2 3">NCTC11545</strain>
    </source>
</reference>
<dbReference type="Proteomes" id="UP000250169">
    <property type="component" value="Unassembled WGS sequence"/>
</dbReference>
<accession>A0A2X2T4S5</accession>
<dbReference type="AlphaFoldDB" id="A0A2X2T4S5"/>
<evidence type="ECO:0000313" key="2">
    <source>
        <dbReference type="EMBL" id="SQA94155.1"/>
    </source>
</evidence>
<dbReference type="EMBL" id="UAVS01000005">
    <property type="protein sequence ID" value="SQA94155.1"/>
    <property type="molecule type" value="Genomic_DNA"/>
</dbReference>
<evidence type="ECO:0000313" key="3">
    <source>
        <dbReference type="Proteomes" id="UP000250169"/>
    </source>
</evidence>
<proteinExistence type="predicted"/>
<feature type="chain" id="PRO_5016131076" evidence="1">
    <location>
        <begin position="23"/>
        <end position="98"/>
    </location>
</feature>
<evidence type="ECO:0000256" key="1">
    <source>
        <dbReference type="SAM" id="SignalP"/>
    </source>
</evidence>
<organism evidence="2 3">
    <name type="scientific">Capnocytophaga ochracea</name>
    <dbReference type="NCBI Taxonomy" id="1018"/>
    <lineage>
        <taxon>Bacteria</taxon>
        <taxon>Pseudomonadati</taxon>
        <taxon>Bacteroidota</taxon>
        <taxon>Flavobacteriia</taxon>
        <taxon>Flavobacteriales</taxon>
        <taxon>Flavobacteriaceae</taxon>
        <taxon>Capnocytophaga</taxon>
    </lineage>
</organism>
<dbReference type="Gene3D" id="2.60.40.1120">
    <property type="entry name" value="Carboxypeptidase-like, regulatory domain"/>
    <property type="match status" value="1"/>
</dbReference>
<dbReference type="Pfam" id="PF13715">
    <property type="entry name" value="CarbopepD_reg_2"/>
    <property type="match status" value="1"/>
</dbReference>
<feature type="signal peptide" evidence="1">
    <location>
        <begin position="1"/>
        <end position="22"/>
    </location>
</feature>
<dbReference type="RefSeq" id="WP_252864607.1">
    <property type="nucleotide sequence ID" value="NZ_UAVS01000005.1"/>
</dbReference>
<gene>
    <name evidence="2" type="ORF">NCTC11545_01539</name>
</gene>
<dbReference type="InterPro" id="IPR008969">
    <property type="entry name" value="CarboxyPept-like_regulatory"/>
</dbReference>
<name>A0A2X2T4S5_CAPOC</name>
<dbReference type="FunFam" id="2.60.40.1120:FF:000003">
    <property type="entry name" value="Outer membrane protein Omp121"/>
    <property type="match status" value="1"/>
</dbReference>
<dbReference type="SUPFAM" id="SSF49464">
    <property type="entry name" value="Carboxypeptidase regulatory domain-like"/>
    <property type="match status" value="1"/>
</dbReference>